<dbReference type="InterPro" id="IPR002871">
    <property type="entry name" value="NIF_FeS_clus_asmbl_NifU_N"/>
</dbReference>
<organism evidence="1 2">
    <name type="scientific">Haematobacter genomosp. 1</name>
    <dbReference type="NCBI Taxonomy" id="366618"/>
    <lineage>
        <taxon>Bacteria</taxon>
        <taxon>Pseudomonadati</taxon>
        <taxon>Pseudomonadota</taxon>
        <taxon>Alphaproteobacteria</taxon>
        <taxon>Rhodobacterales</taxon>
        <taxon>Paracoccaceae</taxon>
        <taxon>Haematobacter</taxon>
    </lineage>
</organism>
<accession>A0A212AG24</accession>
<dbReference type="RefSeq" id="WP_088213772.1">
    <property type="nucleotide sequence ID" value="NZ_NIPW01000004.1"/>
</dbReference>
<name>A0A212AG24_9RHOB</name>
<dbReference type="GO" id="GO:0016226">
    <property type="term" value="P:iron-sulfur cluster assembly"/>
    <property type="evidence" value="ECO:0007669"/>
    <property type="project" value="InterPro"/>
</dbReference>
<dbReference type="GO" id="GO:0005506">
    <property type="term" value="F:iron ion binding"/>
    <property type="evidence" value="ECO:0007669"/>
    <property type="project" value="InterPro"/>
</dbReference>
<gene>
    <name evidence="1" type="ORF">CDV49_01305</name>
</gene>
<protein>
    <submittedName>
        <fullName evidence="1">Iron-sulfur cluster assembly scaffold protein</fullName>
    </submittedName>
</protein>
<dbReference type="Gene3D" id="3.90.1010.10">
    <property type="match status" value="1"/>
</dbReference>
<sequence length="154" mass="16441">MGWKRKRKPVDDLVRLYSARLLALAADIPLTGRLAAPEASVMRRSPLCGSQVTVDVTTKDGRIAEFRQDVRACALGQAAASVVGQVILGRSEPEVRRARDELRAMLAAGGPIPAAPFEGLEALMAARDFPNRHASILLSLDATVAALEEIAAKT</sequence>
<dbReference type="OrthoDB" id="7857113at2"/>
<dbReference type="GO" id="GO:0051536">
    <property type="term" value="F:iron-sulfur cluster binding"/>
    <property type="evidence" value="ECO:0007669"/>
    <property type="project" value="InterPro"/>
</dbReference>
<keyword evidence="2" id="KW-1185">Reference proteome</keyword>
<dbReference type="AlphaFoldDB" id="A0A212AG24"/>
<comment type="caution">
    <text evidence="1">The sequence shown here is derived from an EMBL/GenBank/DDBJ whole genome shotgun (WGS) entry which is preliminary data.</text>
</comment>
<dbReference type="EMBL" id="NIPW01000004">
    <property type="protein sequence ID" value="OWJ80458.1"/>
    <property type="molecule type" value="Genomic_DNA"/>
</dbReference>
<dbReference type="SUPFAM" id="SSF82649">
    <property type="entry name" value="SufE/NifU"/>
    <property type="match status" value="1"/>
</dbReference>
<evidence type="ECO:0000313" key="2">
    <source>
        <dbReference type="Proteomes" id="UP000196878"/>
    </source>
</evidence>
<evidence type="ECO:0000313" key="1">
    <source>
        <dbReference type="EMBL" id="OWJ80458.1"/>
    </source>
</evidence>
<dbReference type="CDD" id="cd06664">
    <property type="entry name" value="IscU_like"/>
    <property type="match status" value="1"/>
</dbReference>
<reference evidence="1 2" key="1">
    <citation type="submission" date="2016-12" db="EMBL/GenBank/DDBJ databases">
        <title>Comparison of Traditional DNA-DNA Hybridization with In Silico Genomic Analysis.</title>
        <authorList>
            <person name="Nicholson A.C."/>
            <person name="Humrighouse B.W."/>
            <person name="Graziano J."/>
            <person name="Lasker B."/>
            <person name="Whitney A.M."/>
            <person name="Mcquiston J.R."/>
        </authorList>
    </citation>
    <scope>NUCLEOTIDE SEQUENCE [LARGE SCALE GENOMIC DNA]</scope>
    <source>
        <strain evidence="1 2">H2240</strain>
    </source>
</reference>
<dbReference type="Proteomes" id="UP000196878">
    <property type="component" value="Unassembled WGS sequence"/>
</dbReference>
<proteinExistence type="predicted"/>